<protein>
    <recommendedName>
        <fullName evidence="5">Major facilitator superfamily (MFS) profile domain-containing protein</fullName>
    </recommendedName>
</protein>
<name>E9I0N5_DAPPU</name>
<feature type="region of interest" description="Disordered" evidence="1">
    <location>
        <begin position="237"/>
        <end position="258"/>
    </location>
</feature>
<evidence type="ECO:0000256" key="2">
    <source>
        <dbReference type="SAM" id="Phobius"/>
    </source>
</evidence>
<accession>E9I0N5</accession>
<dbReference type="HOGENOM" id="CLU_1023999_0_0_1"/>
<keyword evidence="4" id="KW-1185">Reference proteome</keyword>
<evidence type="ECO:0000256" key="1">
    <source>
        <dbReference type="SAM" id="MobiDB-lite"/>
    </source>
</evidence>
<keyword evidence="2" id="KW-0472">Membrane</keyword>
<keyword evidence="2" id="KW-0812">Transmembrane</keyword>
<keyword evidence="2" id="KW-1133">Transmembrane helix</keyword>
<feature type="transmembrane region" description="Helical" evidence="2">
    <location>
        <begin position="193"/>
        <end position="217"/>
    </location>
</feature>
<dbReference type="AlphaFoldDB" id="E9I0N5"/>
<feature type="compositionally biased region" description="Low complexity" evidence="1">
    <location>
        <begin position="60"/>
        <end position="70"/>
    </location>
</feature>
<dbReference type="Proteomes" id="UP000000305">
    <property type="component" value="Unassembled WGS sequence"/>
</dbReference>
<organism evidence="3 4">
    <name type="scientific">Daphnia pulex</name>
    <name type="common">Water flea</name>
    <dbReference type="NCBI Taxonomy" id="6669"/>
    <lineage>
        <taxon>Eukaryota</taxon>
        <taxon>Metazoa</taxon>
        <taxon>Ecdysozoa</taxon>
        <taxon>Arthropoda</taxon>
        <taxon>Crustacea</taxon>
        <taxon>Branchiopoda</taxon>
        <taxon>Diplostraca</taxon>
        <taxon>Cladocera</taxon>
        <taxon>Anomopoda</taxon>
        <taxon>Daphniidae</taxon>
        <taxon>Daphnia</taxon>
    </lineage>
</organism>
<proteinExistence type="predicted"/>
<feature type="compositionally biased region" description="Low complexity" evidence="1">
    <location>
        <begin position="37"/>
        <end position="49"/>
    </location>
</feature>
<dbReference type="EMBL" id="GL733589">
    <property type="protein sequence ID" value="EFX62445.1"/>
    <property type="molecule type" value="Genomic_DNA"/>
</dbReference>
<evidence type="ECO:0000313" key="3">
    <source>
        <dbReference type="EMBL" id="EFX62445.1"/>
    </source>
</evidence>
<sequence length="272" mass="29390">MDSSGIRANMSAQQLIDHEVYERSLRNPNSRQDGKVSTDSSGSSSLSSSNTKIDGKGIPSASDSSANSSSGENRTVEHPLTKRHIITVTILCFVNLINYMDRYTIAGFCLSSHLFEQNANPIIYVISEILKKSFSTPAAFVEGAMVLNSTVSSIVSDFVTSSPDMNVSANCSSSGTSSIDLTTVEGDFKALQWAMSFTIVVEVLGALFFFGTAWYIVEDKAKVDRAVAGLGFDDETRQLSPSRNRRPDSNGTPEEEQPITIIAPASDYLSVI</sequence>
<reference evidence="3 4" key="1">
    <citation type="journal article" date="2011" name="Science">
        <title>The ecoresponsive genome of Daphnia pulex.</title>
        <authorList>
            <person name="Colbourne J.K."/>
            <person name="Pfrender M.E."/>
            <person name="Gilbert D."/>
            <person name="Thomas W.K."/>
            <person name="Tucker A."/>
            <person name="Oakley T.H."/>
            <person name="Tokishita S."/>
            <person name="Aerts A."/>
            <person name="Arnold G.J."/>
            <person name="Basu M.K."/>
            <person name="Bauer D.J."/>
            <person name="Caceres C.E."/>
            <person name="Carmel L."/>
            <person name="Casola C."/>
            <person name="Choi J.H."/>
            <person name="Detter J.C."/>
            <person name="Dong Q."/>
            <person name="Dusheyko S."/>
            <person name="Eads B.D."/>
            <person name="Frohlich T."/>
            <person name="Geiler-Samerotte K.A."/>
            <person name="Gerlach D."/>
            <person name="Hatcher P."/>
            <person name="Jogdeo S."/>
            <person name="Krijgsveld J."/>
            <person name="Kriventseva E.V."/>
            <person name="Kultz D."/>
            <person name="Laforsch C."/>
            <person name="Lindquist E."/>
            <person name="Lopez J."/>
            <person name="Manak J.R."/>
            <person name="Muller J."/>
            <person name="Pangilinan J."/>
            <person name="Patwardhan R.P."/>
            <person name="Pitluck S."/>
            <person name="Pritham E.J."/>
            <person name="Rechtsteiner A."/>
            <person name="Rho M."/>
            <person name="Rogozin I.B."/>
            <person name="Sakarya O."/>
            <person name="Salamov A."/>
            <person name="Schaack S."/>
            <person name="Shapiro H."/>
            <person name="Shiga Y."/>
            <person name="Skalitzky C."/>
            <person name="Smith Z."/>
            <person name="Souvorov A."/>
            <person name="Sung W."/>
            <person name="Tang Z."/>
            <person name="Tsuchiya D."/>
            <person name="Tu H."/>
            <person name="Vos H."/>
            <person name="Wang M."/>
            <person name="Wolf Y.I."/>
            <person name="Yamagata H."/>
            <person name="Yamada T."/>
            <person name="Ye Y."/>
            <person name="Shaw J.R."/>
            <person name="Andrews J."/>
            <person name="Crease T.J."/>
            <person name="Tang H."/>
            <person name="Lucas S.M."/>
            <person name="Robertson H.M."/>
            <person name="Bork P."/>
            <person name="Koonin E.V."/>
            <person name="Zdobnov E.M."/>
            <person name="Grigoriev I.V."/>
            <person name="Lynch M."/>
            <person name="Boore J.L."/>
        </authorList>
    </citation>
    <scope>NUCLEOTIDE SEQUENCE [LARGE SCALE GENOMIC DNA]</scope>
</reference>
<evidence type="ECO:0008006" key="5">
    <source>
        <dbReference type="Google" id="ProtNLM"/>
    </source>
</evidence>
<feature type="region of interest" description="Disordered" evidence="1">
    <location>
        <begin position="1"/>
        <end position="76"/>
    </location>
</feature>
<dbReference type="OrthoDB" id="6770063at2759"/>
<dbReference type="KEGG" id="dpx:DAPPUDRAFT_270405"/>
<gene>
    <name evidence="3" type="ORF">DAPPUDRAFT_270405</name>
</gene>
<dbReference type="InParanoid" id="E9I0N5"/>
<feature type="compositionally biased region" description="Basic and acidic residues" evidence="1">
    <location>
        <begin position="16"/>
        <end position="25"/>
    </location>
</feature>
<dbReference type="PhylomeDB" id="E9I0N5"/>
<evidence type="ECO:0000313" key="4">
    <source>
        <dbReference type="Proteomes" id="UP000000305"/>
    </source>
</evidence>